<evidence type="ECO:0000256" key="1">
    <source>
        <dbReference type="ARBA" id="ARBA00004651"/>
    </source>
</evidence>
<keyword evidence="9" id="KW-0807">Transducer</keyword>
<dbReference type="InterPro" id="IPR017452">
    <property type="entry name" value="GPCR_Rhodpsn_7TM"/>
</dbReference>
<evidence type="ECO:0000256" key="5">
    <source>
        <dbReference type="ARBA" id="ARBA00022989"/>
    </source>
</evidence>
<evidence type="ECO:0000259" key="11">
    <source>
        <dbReference type="PROSITE" id="PS50262"/>
    </source>
</evidence>
<keyword evidence="6" id="KW-0297">G-protein coupled receptor</keyword>
<evidence type="ECO:0000313" key="13">
    <source>
        <dbReference type="Proteomes" id="UP000292052"/>
    </source>
</evidence>
<feature type="transmembrane region" description="Helical" evidence="10">
    <location>
        <begin position="28"/>
        <end position="52"/>
    </location>
</feature>
<evidence type="ECO:0000256" key="7">
    <source>
        <dbReference type="ARBA" id="ARBA00023136"/>
    </source>
</evidence>
<feature type="transmembrane region" description="Helical" evidence="10">
    <location>
        <begin position="144"/>
        <end position="164"/>
    </location>
</feature>
<dbReference type="CDD" id="cd00637">
    <property type="entry name" value="7tm_classA_rhodopsin-like"/>
    <property type="match status" value="1"/>
</dbReference>
<dbReference type="STRING" id="1661398.A0A482VDT2"/>
<evidence type="ECO:0000256" key="2">
    <source>
        <dbReference type="ARBA" id="ARBA00010663"/>
    </source>
</evidence>
<keyword evidence="4 10" id="KW-0812">Transmembrane</keyword>
<evidence type="ECO:0000256" key="3">
    <source>
        <dbReference type="ARBA" id="ARBA00022475"/>
    </source>
</evidence>
<evidence type="ECO:0000256" key="9">
    <source>
        <dbReference type="ARBA" id="ARBA00023224"/>
    </source>
</evidence>
<name>A0A482VDT2_ASBVE</name>
<dbReference type="EMBL" id="QDEB01112678">
    <property type="protein sequence ID" value="RZB41625.1"/>
    <property type="molecule type" value="Genomic_DNA"/>
</dbReference>
<dbReference type="GO" id="GO:0004930">
    <property type="term" value="F:G protein-coupled receptor activity"/>
    <property type="evidence" value="ECO:0007669"/>
    <property type="project" value="UniProtKB-KW"/>
</dbReference>
<feature type="transmembrane region" description="Helical" evidence="10">
    <location>
        <begin position="240"/>
        <end position="262"/>
    </location>
</feature>
<dbReference type="Proteomes" id="UP000292052">
    <property type="component" value="Unassembled WGS sequence"/>
</dbReference>
<sequence length="301" mass="35264">MDPEDIENITLNYTYSKKEFDYYRPSDFVLIPTAFITLVAIVADVLIIYVIARFKNLHTTTNIYILNWSLCNVLFLILSPINFTVLAFLEYVSREITCVWFGEILITLTGNFIFALALTFDWYTLNFCSQSLFVKIRRYYKFEIMSIWIIIVLLSFYICFHCILPIMHEWIFIVVTVSFVFMFIIQIVRLIKLKTSSVIDEKSKLTLILVSSYFLCWVPNYVLHSIKTFNDDDDVIAPELLVLCFLIGYLNPIIFILLLYYYDKKFKSSFKTLCNYSNETNELGSSFESIDIKSGQVTSLI</sequence>
<keyword evidence="8" id="KW-0675">Receptor</keyword>
<feature type="transmembrane region" description="Helical" evidence="10">
    <location>
        <begin position="170"/>
        <end position="191"/>
    </location>
</feature>
<dbReference type="PROSITE" id="PS50262">
    <property type="entry name" value="G_PROTEIN_RECEP_F1_2"/>
    <property type="match status" value="1"/>
</dbReference>
<keyword evidence="13" id="KW-1185">Reference proteome</keyword>
<dbReference type="Gene3D" id="1.20.1070.10">
    <property type="entry name" value="Rhodopsin 7-helix transmembrane proteins"/>
    <property type="match status" value="1"/>
</dbReference>
<reference evidence="12 13" key="1">
    <citation type="submission" date="2017-03" db="EMBL/GenBank/DDBJ databases">
        <title>Genome of the blue death feigning beetle - Asbolus verrucosus.</title>
        <authorList>
            <person name="Rider S.D."/>
        </authorList>
    </citation>
    <scope>NUCLEOTIDE SEQUENCE [LARGE SCALE GENOMIC DNA]</scope>
    <source>
        <strain evidence="12">Butters</strain>
        <tissue evidence="12">Head and leg muscle</tissue>
    </source>
</reference>
<dbReference type="PRINTS" id="PR00237">
    <property type="entry name" value="GPCRRHODOPSN"/>
</dbReference>
<feature type="domain" description="G-protein coupled receptors family 1 profile" evidence="11">
    <location>
        <begin position="43"/>
        <end position="255"/>
    </location>
</feature>
<dbReference type="AlphaFoldDB" id="A0A482VDT2"/>
<evidence type="ECO:0000256" key="10">
    <source>
        <dbReference type="SAM" id="Phobius"/>
    </source>
</evidence>
<dbReference type="PANTHER" id="PTHR24229:SF40">
    <property type="entry name" value="ALLATOSTATIN C RECEPTOR 1-RELATED"/>
    <property type="match status" value="1"/>
</dbReference>
<keyword evidence="5 10" id="KW-1133">Transmembrane helix</keyword>
<dbReference type="GO" id="GO:0043005">
    <property type="term" value="C:neuron projection"/>
    <property type="evidence" value="ECO:0007669"/>
    <property type="project" value="TreeGrafter"/>
</dbReference>
<keyword evidence="3" id="KW-1003">Cell membrane</keyword>
<dbReference type="SUPFAM" id="SSF81321">
    <property type="entry name" value="Family A G protein-coupled receptor-like"/>
    <property type="match status" value="1"/>
</dbReference>
<comment type="subcellular location">
    <subcellularLocation>
        <location evidence="1">Cell membrane</location>
        <topology evidence="1">Multi-pass membrane protein</topology>
    </subcellularLocation>
</comment>
<dbReference type="OrthoDB" id="6766767at2759"/>
<dbReference type="GO" id="GO:0042277">
    <property type="term" value="F:peptide binding"/>
    <property type="evidence" value="ECO:0007669"/>
    <property type="project" value="TreeGrafter"/>
</dbReference>
<comment type="caution">
    <text evidence="12">The sequence shown here is derived from an EMBL/GenBank/DDBJ whole genome shotgun (WGS) entry which is preliminary data.</text>
</comment>
<accession>A0A482VDT2</accession>
<dbReference type="InterPro" id="IPR000276">
    <property type="entry name" value="GPCR_Rhodpsn"/>
</dbReference>
<keyword evidence="7 10" id="KW-0472">Membrane</keyword>
<dbReference type="GO" id="GO:0005886">
    <property type="term" value="C:plasma membrane"/>
    <property type="evidence" value="ECO:0007669"/>
    <property type="project" value="UniProtKB-SubCell"/>
</dbReference>
<evidence type="ECO:0000256" key="4">
    <source>
        <dbReference type="ARBA" id="ARBA00022692"/>
    </source>
</evidence>
<evidence type="ECO:0000313" key="12">
    <source>
        <dbReference type="EMBL" id="RZB41625.1"/>
    </source>
</evidence>
<proteinExistence type="inferred from homology"/>
<comment type="similarity">
    <text evidence="2">Belongs to the G-protein coupled receptor 1 family.</text>
</comment>
<evidence type="ECO:0000256" key="6">
    <source>
        <dbReference type="ARBA" id="ARBA00023040"/>
    </source>
</evidence>
<evidence type="ECO:0000256" key="8">
    <source>
        <dbReference type="ARBA" id="ARBA00023170"/>
    </source>
</evidence>
<organism evidence="12 13">
    <name type="scientific">Asbolus verrucosus</name>
    <name type="common">Desert ironclad beetle</name>
    <dbReference type="NCBI Taxonomy" id="1661398"/>
    <lineage>
        <taxon>Eukaryota</taxon>
        <taxon>Metazoa</taxon>
        <taxon>Ecdysozoa</taxon>
        <taxon>Arthropoda</taxon>
        <taxon>Hexapoda</taxon>
        <taxon>Insecta</taxon>
        <taxon>Pterygota</taxon>
        <taxon>Neoptera</taxon>
        <taxon>Endopterygota</taxon>
        <taxon>Coleoptera</taxon>
        <taxon>Polyphaga</taxon>
        <taxon>Cucujiformia</taxon>
        <taxon>Tenebrionidae</taxon>
        <taxon>Pimeliinae</taxon>
        <taxon>Asbolus</taxon>
    </lineage>
</organism>
<protein>
    <submittedName>
        <fullName evidence="12">7tm 1 domain containing protein</fullName>
    </submittedName>
</protein>
<feature type="transmembrane region" description="Helical" evidence="10">
    <location>
        <begin position="203"/>
        <end position="220"/>
    </location>
</feature>
<feature type="transmembrane region" description="Helical" evidence="10">
    <location>
        <begin position="100"/>
        <end position="123"/>
    </location>
</feature>
<dbReference type="PANTHER" id="PTHR24229">
    <property type="entry name" value="NEUROPEPTIDES RECEPTOR"/>
    <property type="match status" value="1"/>
</dbReference>
<gene>
    <name evidence="12" type="ORF">BDFB_008981</name>
</gene>
<feature type="transmembrane region" description="Helical" evidence="10">
    <location>
        <begin position="64"/>
        <end position="88"/>
    </location>
</feature>